<dbReference type="GO" id="GO:0007015">
    <property type="term" value="P:actin filament organization"/>
    <property type="evidence" value="ECO:0007669"/>
    <property type="project" value="TreeGrafter"/>
</dbReference>
<feature type="region of interest" description="Actin-binding" evidence="6">
    <location>
        <begin position="51"/>
        <end position="73"/>
    </location>
</feature>
<comment type="caution">
    <text evidence="9">The sequence shown here is derived from an EMBL/GenBank/DDBJ whole genome shotgun (WGS) entry which is preliminary data.</text>
</comment>
<gene>
    <name evidence="9" type="ORF">FOZ63_029730</name>
</gene>
<dbReference type="GO" id="GO:0000146">
    <property type="term" value="F:microfilament motor activity"/>
    <property type="evidence" value="ECO:0007669"/>
    <property type="project" value="TreeGrafter"/>
</dbReference>
<dbReference type="EMBL" id="JABANO010008045">
    <property type="protein sequence ID" value="KAF4749160.1"/>
    <property type="molecule type" value="Genomic_DNA"/>
</dbReference>
<dbReference type="GO" id="GO:0016459">
    <property type="term" value="C:myosin complex"/>
    <property type="evidence" value="ECO:0007669"/>
    <property type="project" value="UniProtKB-KW"/>
</dbReference>
<dbReference type="Pfam" id="PF00063">
    <property type="entry name" value="Myosin_head"/>
    <property type="match status" value="1"/>
</dbReference>
<reference evidence="9 10" key="1">
    <citation type="submission" date="2020-04" db="EMBL/GenBank/DDBJ databases">
        <title>Perkinsus olseni comparative genomics.</title>
        <authorList>
            <person name="Bogema D.R."/>
        </authorList>
    </citation>
    <scope>NUCLEOTIDE SEQUENCE [LARGE SCALE GENOMIC DNA]</scope>
    <source>
        <strain evidence="9 10">ATCC PRA-207</strain>
    </source>
</reference>
<dbReference type="SUPFAM" id="SSF52540">
    <property type="entry name" value="P-loop containing nucleoside triphosphate hydrolases"/>
    <property type="match status" value="1"/>
</dbReference>
<dbReference type="PANTHER" id="PTHR13140">
    <property type="entry name" value="MYOSIN"/>
    <property type="match status" value="1"/>
</dbReference>
<dbReference type="InterPro" id="IPR027417">
    <property type="entry name" value="P-loop_NTPase"/>
</dbReference>
<dbReference type="GO" id="GO:0051015">
    <property type="term" value="F:actin filament binding"/>
    <property type="evidence" value="ECO:0007669"/>
    <property type="project" value="TreeGrafter"/>
</dbReference>
<evidence type="ECO:0000256" key="1">
    <source>
        <dbReference type="ARBA" id="ARBA00022741"/>
    </source>
</evidence>
<dbReference type="InterPro" id="IPR001609">
    <property type="entry name" value="Myosin_head_motor_dom-like"/>
</dbReference>
<evidence type="ECO:0000259" key="8">
    <source>
        <dbReference type="PROSITE" id="PS51456"/>
    </source>
</evidence>
<keyword evidence="1" id="KW-0547">Nucleotide-binding</keyword>
<comment type="similarity">
    <text evidence="6">Belongs to the TRAFAC class myosin-kinesin ATPase superfamily. Myosin family.</text>
</comment>
<dbReference type="PANTHER" id="PTHR13140:SF845">
    <property type="entry name" value="MYOSIN-LIKE PROTEIN"/>
    <property type="match status" value="1"/>
</dbReference>
<dbReference type="Gene3D" id="3.40.850.10">
    <property type="entry name" value="Kinesin motor domain"/>
    <property type="match status" value="1"/>
</dbReference>
<dbReference type="AlphaFoldDB" id="A0A7J6TX83"/>
<dbReference type="Gene3D" id="1.20.58.530">
    <property type="match status" value="1"/>
</dbReference>
<comment type="caution">
    <text evidence="6">Lacks conserved residue(s) required for the propagation of feature annotation.</text>
</comment>
<evidence type="ECO:0000256" key="4">
    <source>
        <dbReference type="ARBA" id="ARBA00023175"/>
    </source>
</evidence>
<evidence type="ECO:0000313" key="9">
    <source>
        <dbReference type="EMBL" id="KAF4749160.1"/>
    </source>
</evidence>
<feature type="non-terminal residue" evidence="9">
    <location>
        <position position="528"/>
    </location>
</feature>
<name>A0A7J6TX83_PEROL</name>
<evidence type="ECO:0000256" key="7">
    <source>
        <dbReference type="SAM" id="MobiDB-lite"/>
    </source>
</evidence>
<feature type="region of interest" description="Disordered" evidence="7">
    <location>
        <begin position="304"/>
        <end position="337"/>
    </location>
</feature>
<organism evidence="9 10">
    <name type="scientific">Perkinsus olseni</name>
    <name type="common">Perkinsus atlanticus</name>
    <dbReference type="NCBI Taxonomy" id="32597"/>
    <lineage>
        <taxon>Eukaryota</taxon>
        <taxon>Sar</taxon>
        <taxon>Alveolata</taxon>
        <taxon>Perkinsozoa</taxon>
        <taxon>Perkinsea</taxon>
        <taxon>Perkinsida</taxon>
        <taxon>Perkinsidae</taxon>
        <taxon>Perkinsus</taxon>
    </lineage>
</organism>
<keyword evidence="3 6" id="KW-0518">Myosin</keyword>
<feature type="compositionally biased region" description="Basic and acidic residues" evidence="7">
    <location>
        <begin position="304"/>
        <end position="329"/>
    </location>
</feature>
<dbReference type="Gene3D" id="1.20.5.4820">
    <property type="match status" value="1"/>
</dbReference>
<evidence type="ECO:0000256" key="5">
    <source>
        <dbReference type="ARBA" id="ARBA00023203"/>
    </source>
</evidence>
<dbReference type="Proteomes" id="UP000553632">
    <property type="component" value="Unassembled WGS sequence"/>
</dbReference>
<evidence type="ECO:0000256" key="3">
    <source>
        <dbReference type="ARBA" id="ARBA00023123"/>
    </source>
</evidence>
<dbReference type="GO" id="GO:0005737">
    <property type="term" value="C:cytoplasm"/>
    <property type="evidence" value="ECO:0007669"/>
    <property type="project" value="TreeGrafter"/>
</dbReference>
<dbReference type="InterPro" id="IPR036961">
    <property type="entry name" value="Kinesin_motor_dom_sf"/>
</dbReference>
<evidence type="ECO:0000313" key="10">
    <source>
        <dbReference type="Proteomes" id="UP000553632"/>
    </source>
</evidence>
<feature type="domain" description="Myosin motor" evidence="8">
    <location>
        <begin position="1"/>
        <end position="171"/>
    </location>
</feature>
<dbReference type="GO" id="GO:0005524">
    <property type="term" value="F:ATP binding"/>
    <property type="evidence" value="ECO:0007669"/>
    <property type="project" value="UniProtKB-KW"/>
</dbReference>
<dbReference type="GO" id="GO:0016020">
    <property type="term" value="C:membrane"/>
    <property type="evidence" value="ECO:0007669"/>
    <property type="project" value="TreeGrafter"/>
</dbReference>
<dbReference type="Gene3D" id="1.20.120.720">
    <property type="entry name" value="Myosin VI head, motor domain, U50 subdomain"/>
    <property type="match status" value="1"/>
</dbReference>
<keyword evidence="10" id="KW-1185">Reference proteome</keyword>
<evidence type="ECO:0000256" key="6">
    <source>
        <dbReference type="PROSITE-ProRule" id="PRU00782"/>
    </source>
</evidence>
<evidence type="ECO:0000256" key="2">
    <source>
        <dbReference type="ARBA" id="ARBA00022840"/>
    </source>
</evidence>
<keyword evidence="4" id="KW-0505">Motor protein</keyword>
<accession>A0A7J6TX83</accession>
<protein>
    <recommendedName>
        <fullName evidence="8">Myosin motor domain-containing protein</fullName>
    </recommendedName>
</protein>
<keyword evidence="5 6" id="KW-0009">Actin-binding</keyword>
<proteinExistence type="inferred from homology"/>
<dbReference type="PROSITE" id="PS51456">
    <property type="entry name" value="MYOSIN_MOTOR"/>
    <property type="match status" value="1"/>
</dbReference>
<sequence length="528" mass="60246">MEKNNGRMVPEMESLILGSSNAWAKELGDKEGCSMQCEKFKSVRKHFTDELEKMLKMLDKTGLHYIRCFNPNNQQSPDHFDRRYVLSQVIQCGTVELVNMMHHGYPNRLPIKDLVTRYKHMMPSRFHSMDDRVFILALLHGLGMPSSEFSVGLTRVFLRARQLEFLEKLKGSGEAQVDEEIIKEVLARVARQRFKSAVHAVIICQRLPKILKASKRLRTLAIFADKIWLVYRIKRATSRLLAAARRVIDERNKENQRLEEMRIQAALKMQEDEEAKEAAKWLEEERLKKVEEESRRKLEELRKKDEENRLRSEKRKHEGGDGSSVKDGRFVSPSPVLPSRKLQFDARAAAEGPISSPCDLSFKSPANGGSVERQSIYHSVINQSPGNTPDWMNVEKHERRHIGSALDASALCDDLYADGNPQPPFCPVPRVFLTINNFVEGKHMSDKKWGVAGSSVVRSNGVVETALFFDAERRRLVAADMVEVEYLARTERLRVLVFPSVVVIGETVFTSQSLAFQLPLCGTGSRRE</sequence>
<keyword evidence="2" id="KW-0067">ATP-binding</keyword>